<evidence type="ECO:0000313" key="3">
    <source>
        <dbReference type="Proteomes" id="UP001180724"/>
    </source>
</evidence>
<dbReference type="RefSeq" id="WP_311576575.1">
    <property type="nucleotide sequence ID" value="NZ_JAVRFH010000030.1"/>
</dbReference>
<sequence>MTDRIPHSCVQQPDPPDPPGLPDPHGRLAPAAPGHRRANVSGVPGRAVASGTPIGASG</sequence>
<organism evidence="2 3">
    <name type="scientific">Streptomyces lancefieldiae</name>
    <dbReference type="NCBI Taxonomy" id="3075520"/>
    <lineage>
        <taxon>Bacteria</taxon>
        <taxon>Bacillati</taxon>
        <taxon>Actinomycetota</taxon>
        <taxon>Actinomycetes</taxon>
        <taxon>Kitasatosporales</taxon>
        <taxon>Streptomycetaceae</taxon>
        <taxon>Streptomyces</taxon>
    </lineage>
</organism>
<keyword evidence="3" id="KW-1185">Reference proteome</keyword>
<evidence type="ECO:0000256" key="1">
    <source>
        <dbReference type="SAM" id="MobiDB-lite"/>
    </source>
</evidence>
<gene>
    <name evidence="2" type="ORF">RM812_25910</name>
</gene>
<feature type="region of interest" description="Disordered" evidence="1">
    <location>
        <begin position="1"/>
        <end position="58"/>
    </location>
</feature>
<reference evidence="2" key="1">
    <citation type="submission" date="2024-05" db="EMBL/GenBank/DDBJ databases">
        <title>30 novel species of actinomycetes from the DSMZ collection.</title>
        <authorList>
            <person name="Nouioui I."/>
        </authorList>
    </citation>
    <scope>NUCLEOTIDE SEQUENCE</scope>
    <source>
        <strain evidence="2">DSM 40712</strain>
    </source>
</reference>
<accession>A0ABU3ATX8</accession>
<feature type="compositionally biased region" description="Pro residues" evidence="1">
    <location>
        <begin position="13"/>
        <end position="22"/>
    </location>
</feature>
<proteinExistence type="predicted"/>
<dbReference type="EMBL" id="JAVRFH010000030">
    <property type="protein sequence ID" value="MDT0613632.1"/>
    <property type="molecule type" value="Genomic_DNA"/>
</dbReference>
<comment type="caution">
    <text evidence="2">The sequence shown here is derived from an EMBL/GenBank/DDBJ whole genome shotgun (WGS) entry which is preliminary data.</text>
</comment>
<name>A0ABU3ATX8_9ACTN</name>
<dbReference type="Proteomes" id="UP001180724">
    <property type="component" value="Unassembled WGS sequence"/>
</dbReference>
<protein>
    <submittedName>
        <fullName evidence="2">Uncharacterized protein</fullName>
    </submittedName>
</protein>
<evidence type="ECO:0000313" key="2">
    <source>
        <dbReference type="EMBL" id="MDT0613632.1"/>
    </source>
</evidence>